<reference evidence="1" key="1">
    <citation type="submission" date="2023-04" db="EMBL/GenBank/DDBJ databases">
        <title>Aspergillus oryzae NBRC 4228.</title>
        <authorList>
            <person name="Ichikawa N."/>
            <person name="Sato H."/>
            <person name="Tonouchi N."/>
        </authorList>
    </citation>
    <scope>NUCLEOTIDE SEQUENCE</scope>
    <source>
        <strain evidence="1">NBRC 4228</strain>
    </source>
</reference>
<dbReference type="Proteomes" id="UP001165205">
    <property type="component" value="Unassembled WGS sequence"/>
</dbReference>
<dbReference type="InterPro" id="IPR009959">
    <property type="entry name" value="Cyclase_SnoaL-like"/>
</dbReference>
<evidence type="ECO:0000313" key="2">
    <source>
        <dbReference type="Proteomes" id="UP001165205"/>
    </source>
</evidence>
<dbReference type="AlphaFoldDB" id="A0AAN4YPX0"/>
<dbReference type="PANTHER" id="PTHR38436">
    <property type="entry name" value="POLYKETIDE CYCLASE SNOAL-LIKE DOMAIN"/>
    <property type="match status" value="1"/>
</dbReference>
<dbReference type="EMBL" id="BSYA01000128">
    <property type="protein sequence ID" value="GMG33925.1"/>
    <property type="molecule type" value="Genomic_DNA"/>
</dbReference>
<proteinExistence type="predicted"/>
<evidence type="ECO:0000313" key="1">
    <source>
        <dbReference type="EMBL" id="GMG33925.1"/>
    </source>
</evidence>
<gene>
    <name evidence="1" type="ORF">Aory04_000935800</name>
</gene>
<dbReference type="PANTHER" id="PTHR38436:SF3">
    <property type="entry name" value="CARBOXYMETHYLENEBUTENOLIDASE-RELATED"/>
    <property type="match status" value="1"/>
</dbReference>
<sequence length="220" mass="24564">MQCNYAECQAKNTSLDPDPVQKWAEESYAVVQITLEHEMSADGGGVLGLVERGIAAFESSNECEKDRFAMLSMSSWDMSEESIPILSHIPGNFQPTGPAKKDNHTVYSYADVSSAGFIVPGHADFKITSAGVAHTRSLTFLKKHLNGPYFDLEKIWEEHTWYEFGDRSVEKTMATMVQEPYVNHIPTVSLTSLPTHDYILRLMQQDDGGNRTSTTEQILP</sequence>
<comment type="caution">
    <text evidence="1">The sequence shown here is derived from an EMBL/GenBank/DDBJ whole genome shotgun (WGS) entry which is preliminary data.</text>
</comment>
<accession>A0AAN4YPX0</accession>
<dbReference type="GO" id="GO:0030638">
    <property type="term" value="P:polyketide metabolic process"/>
    <property type="evidence" value="ECO:0007669"/>
    <property type="project" value="InterPro"/>
</dbReference>
<organism evidence="1 2">
    <name type="scientific">Aspergillus oryzae</name>
    <name type="common">Yellow koji mold</name>
    <dbReference type="NCBI Taxonomy" id="5062"/>
    <lineage>
        <taxon>Eukaryota</taxon>
        <taxon>Fungi</taxon>
        <taxon>Dikarya</taxon>
        <taxon>Ascomycota</taxon>
        <taxon>Pezizomycotina</taxon>
        <taxon>Eurotiomycetes</taxon>
        <taxon>Eurotiomycetidae</taxon>
        <taxon>Eurotiales</taxon>
        <taxon>Aspergillaceae</taxon>
        <taxon>Aspergillus</taxon>
        <taxon>Aspergillus subgen. Circumdati</taxon>
    </lineage>
</organism>
<name>A0AAN4YPX0_ASPOZ</name>
<protein>
    <submittedName>
        <fullName evidence="1">Unnamed protein product</fullName>
    </submittedName>
</protein>